<gene>
    <name evidence="2" type="ORF">FOZ62_025694</name>
</gene>
<feature type="compositionally biased region" description="Basic and acidic residues" evidence="1">
    <location>
        <begin position="754"/>
        <end position="766"/>
    </location>
</feature>
<dbReference type="EMBL" id="JABANM010012158">
    <property type="protein sequence ID" value="KAF4736486.1"/>
    <property type="molecule type" value="Genomic_DNA"/>
</dbReference>
<protein>
    <recommendedName>
        <fullName evidence="4">SWIM-type domain-containing protein</fullName>
    </recommendedName>
</protein>
<accession>A0A7J6SWE5</accession>
<feature type="region of interest" description="Disordered" evidence="1">
    <location>
        <begin position="754"/>
        <end position="834"/>
    </location>
</feature>
<organism evidence="2 3">
    <name type="scientific">Perkinsus olseni</name>
    <name type="common">Perkinsus atlanticus</name>
    <dbReference type="NCBI Taxonomy" id="32597"/>
    <lineage>
        <taxon>Eukaryota</taxon>
        <taxon>Sar</taxon>
        <taxon>Alveolata</taxon>
        <taxon>Perkinsozoa</taxon>
        <taxon>Perkinsea</taxon>
        <taxon>Perkinsida</taxon>
        <taxon>Perkinsidae</taxon>
        <taxon>Perkinsus</taxon>
    </lineage>
</organism>
<sequence>MAPAAAEYDDPIATVPVNIQNIGVWPRDLKEQIGRMFGIKLAEMYTNKKNEATIYKVYRCQEHKDCKFRIKATYIPPDKAEIRGSKGGHSGEVVVSGKLTKLPGPVKVMVEELTAKYGAMRSYSEMKTRMANTFDDLLRSIASDDGKSPLESGRDKLITILENKRHNYLRSQQAPVMDLEEVVEECMRLGFTELTTDSLREISEDLHRTNILGRFDRPLGGDTFLLGSDKVRLEGCVVLSSRVGLITWFNSTHPEESPLLRPETKRIGITVGVDGCFKGARGGPCLIVMGPVQPTKKASPVSSGSVKTGFSLAPVLAVVTKSESSRVVERMVQWLEDLGELFHGDNRLRIAASITDASQALVKGLECSLDDVHTMRCQYHQSEAVKRSPLAKDAKAFVKSWIEDLYRCAGWLVFSKLTQLLLCHIRENYGEEDEEHCRKSWSSANGVMYLPCPVDLLLNGKIPIKCPVWNNVCEGTFSTLRAFTGKKPATMGGQGGMLENTRKFLVGYGEVGRLCRVAPGITYHVRAPLPSMQKKGDERLARANRVSDVCREVDIGSEALRVFAVPSSQRGPLTTEEALGRVAISVGLECTIGSLNEFRKNVLGVHLVTFCADDTEHFKKGTLLCSCHTCAMLATCSHIAMVSTFMALEMMSGQIALADIRLPKVNWRGRPRKPAGPLVRANTDIRAQRELEASGQGAGGSGILTGSSFGTVETSTLTVSSDPARGQGSDEVNELMADIAGMASRGVFQVRKEASVGEEQVDRNVGDEATGETQQISTHGRAGTNNEGGATGSAPLREGSRNGKREEAAERRHGGETPRRSKRERRLPAWTKDY</sequence>
<feature type="compositionally biased region" description="Basic and acidic residues" evidence="1">
    <location>
        <begin position="798"/>
        <end position="819"/>
    </location>
</feature>
<feature type="non-terminal residue" evidence="2">
    <location>
        <position position="1"/>
    </location>
</feature>
<dbReference type="AlphaFoldDB" id="A0A7J6SWE5"/>
<evidence type="ECO:0000313" key="3">
    <source>
        <dbReference type="Proteomes" id="UP000574390"/>
    </source>
</evidence>
<feature type="compositionally biased region" description="Polar residues" evidence="1">
    <location>
        <begin position="771"/>
        <end position="788"/>
    </location>
</feature>
<name>A0A7J6SWE5_PEROL</name>
<evidence type="ECO:0000256" key="1">
    <source>
        <dbReference type="SAM" id="MobiDB-lite"/>
    </source>
</evidence>
<reference evidence="2 3" key="1">
    <citation type="submission" date="2020-04" db="EMBL/GenBank/DDBJ databases">
        <title>Perkinsus olseni comparative genomics.</title>
        <authorList>
            <person name="Bogema D.R."/>
        </authorList>
    </citation>
    <scope>NUCLEOTIDE SEQUENCE [LARGE SCALE GENOMIC DNA]</scope>
    <source>
        <strain evidence="2">ATCC PRA-205</strain>
    </source>
</reference>
<evidence type="ECO:0000313" key="2">
    <source>
        <dbReference type="EMBL" id="KAF4736486.1"/>
    </source>
</evidence>
<dbReference type="Proteomes" id="UP000574390">
    <property type="component" value="Unassembled WGS sequence"/>
</dbReference>
<comment type="caution">
    <text evidence="2">The sequence shown here is derived from an EMBL/GenBank/DDBJ whole genome shotgun (WGS) entry which is preliminary data.</text>
</comment>
<evidence type="ECO:0008006" key="4">
    <source>
        <dbReference type="Google" id="ProtNLM"/>
    </source>
</evidence>
<proteinExistence type="predicted"/>